<protein>
    <submittedName>
        <fullName evidence="1">Uncharacterized protein</fullName>
    </submittedName>
</protein>
<reference evidence="1 2" key="1">
    <citation type="submission" date="2019-03" db="EMBL/GenBank/DDBJ databases">
        <title>Burkholderia cepacia outbreak.</title>
        <authorList>
            <person name="Farzana R."/>
            <person name="Walsh T.R."/>
        </authorList>
    </citation>
    <scope>NUCLEOTIDE SEQUENCE [LARGE SCALE GENOMIC DNA]</scope>
    <source>
        <strain evidence="2">d13</strain>
    </source>
</reference>
<gene>
    <name evidence="1" type="ORF">E3D37_41995</name>
</gene>
<dbReference type="EMBL" id="SNSQ01000092">
    <property type="protein sequence ID" value="TEU32943.1"/>
    <property type="molecule type" value="Genomic_DNA"/>
</dbReference>
<accession>A0AAX2RBX4</accession>
<comment type="caution">
    <text evidence="1">The sequence shown here is derived from an EMBL/GenBank/DDBJ whole genome shotgun (WGS) entry which is preliminary data.</text>
</comment>
<sequence length="73" mass="7803">MEITISLAGASAEQKARFQGEAFEQTIAGIRDAVGDASATIHVFGATPYVTYTAAVQKFSDFERSITSLDNTK</sequence>
<proteinExistence type="predicted"/>
<name>A0AAX2RBX4_BURCE</name>
<evidence type="ECO:0000313" key="1">
    <source>
        <dbReference type="EMBL" id="TEU32943.1"/>
    </source>
</evidence>
<dbReference type="RefSeq" id="WP_134257788.1">
    <property type="nucleotide sequence ID" value="NZ_SNSG01000106.1"/>
</dbReference>
<dbReference type="AlphaFoldDB" id="A0AAX2RBX4"/>
<dbReference type="Proteomes" id="UP000298234">
    <property type="component" value="Unassembled WGS sequence"/>
</dbReference>
<evidence type="ECO:0000313" key="2">
    <source>
        <dbReference type="Proteomes" id="UP000298234"/>
    </source>
</evidence>
<organism evidence="1 2">
    <name type="scientific">Burkholderia cepacia</name>
    <name type="common">Pseudomonas cepacia</name>
    <dbReference type="NCBI Taxonomy" id="292"/>
    <lineage>
        <taxon>Bacteria</taxon>
        <taxon>Pseudomonadati</taxon>
        <taxon>Pseudomonadota</taxon>
        <taxon>Betaproteobacteria</taxon>
        <taxon>Burkholderiales</taxon>
        <taxon>Burkholderiaceae</taxon>
        <taxon>Burkholderia</taxon>
        <taxon>Burkholderia cepacia complex</taxon>
    </lineage>
</organism>